<comment type="caution">
    <text evidence="2">The sequence shown here is derived from an EMBL/GenBank/DDBJ whole genome shotgun (WGS) entry which is preliminary data.</text>
</comment>
<evidence type="ECO:0000256" key="1">
    <source>
        <dbReference type="SAM" id="MobiDB-lite"/>
    </source>
</evidence>
<evidence type="ECO:0000313" key="3">
    <source>
        <dbReference type="Proteomes" id="UP001596972"/>
    </source>
</evidence>
<organism evidence="2 3">
    <name type="scientific">Actinomadura sediminis</name>
    <dbReference type="NCBI Taxonomy" id="1038904"/>
    <lineage>
        <taxon>Bacteria</taxon>
        <taxon>Bacillati</taxon>
        <taxon>Actinomycetota</taxon>
        <taxon>Actinomycetes</taxon>
        <taxon>Streptosporangiales</taxon>
        <taxon>Thermomonosporaceae</taxon>
        <taxon>Actinomadura</taxon>
    </lineage>
</organism>
<protein>
    <submittedName>
        <fullName evidence="2">Uncharacterized protein</fullName>
    </submittedName>
</protein>
<dbReference type="Proteomes" id="UP001596972">
    <property type="component" value="Unassembled WGS sequence"/>
</dbReference>
<sequence>MDEHDTRTDEDTERLAGELYNHVRELNRRTQDGPGLTQPTTAYTVLGNLAQASFGLAQTAEQLDLFLDRELSAGRLGHDHGELVVAAVRAHDALGRAHEYATELGEAFRRAQGALTSVHSAVEDEAQSLDKAEETHATVADQPASAESGVEPAMRDFPTPIGEVLSGEGKADASPGQRFSTPHPARPRREL</sequence>
<dbReference type="EMBL" id="JBHTJA010000008">
    <property type="protein sequence ID" value="MFD0900127.1"/>
    <property type="molecule type" value="Genomic_DNA"/>
</dbReference>
<proteinExistence type="predicted"/>
<feature type="region of interest" description="Disordered" evidence="1">
    <location>
        <begin position="136"/>
        <end position="191"/>
    </location>
</feature>
<keyword evidence="3" id="KW-1185">Reference proteome</keyword>
<evidence type="ECO:0000313" key="2">
    <source>
        <dbReference type="EMBL" id="MFD0900127.1"/>
    </source>
</evidence>
<dbReference type="RefSeq" id="WP_378297056.1">
    <property type="nucleotide sequence ID" value="NZ_JBHTJA010000008.1"/>
</dbReference>
<name>A0ABW3ELE9_9ACTN</name>
<gene>
    <name evidence="2" type="ORF">ACFQ11_06960</name>
</gene>
<reference evidence="3" key="1">
    <citation type="journal article" date="2019" name="Int. J. Syst. Evol. Microbiol.">
        <title>The Global Catalogue of Microorganisms (GCM) 10K type strain sequencing project: providing services to taxonomists for standard genome sequencing and annotation.</title>
        <authorList>
            <consortium name="The Broad Institute Genomics Platform"/>
            <consortium name="The Broad Institute Genome Sequencing Center for Infectious Disease"/>
            <person name="Wu L."/>
            <person name="Ma J."/>
        </authorList>
    </citation>
    <scope>NUCLEOTIDE SEQUENCE [LARGE SCALE GENOMIC DNA]</scope>
    <source>
        <strain evidence="3">JCM 31202</strain>
    </source>
</reference>
<accession>A0ABW3ELE9</accession>